<reference evidence="3" key="1">
    <citation type="submission" date="2022-08" db="EMBL/GenBank/DDBJ databases">
        <title>Novel Bdellovibrio Species Isolated from Svalbard: Designation Bdellovibrio svalbardensis.</title>
        <authorList>
            <person name="Mitchell R.J."/>
            <person name="Choi S.Y."/>
        </authorList>
    </citation>
    <scope>NUCLEOTIDE SEQUENCE</scope>
    <source>
        <strain evidence="3">PAP01</strain>
    </source>
</reference>
<feature type="compositionally biased region" description="Basic and acidic residues" evidence="1">
    <location>
        <begin position="500"/>
        <end position="527"/>
    </location>
</feature>
<feature type="compositionally biased region" description="Low complexity" evidence="1">
    <location>
        <begin position="570"/>
        <end position="583"/>
    </location>
</feature>
<dbReference type="Proteomes" id="UP001152321">
    <property type="component" value="Unassembled WGS sequence"/>
</dbReference>
<evidence type="ECO:0000313" key="3">
    <source>
        <dbReference type="EMBL" id="MDG0817301.1"/>
    </source>
</evidence>
<feature type="compositionally biased region" description="Polar residues" evidence="1">
    <location>
        <begin position="559"/>
        <end position="569"/>
    </location>
</feature>
<feature type="compositionally biased region" description="Polar residues" evidence="1">
    <location>
        <begin position="418"/>
        <end position="431"/>
    </location>
</feature>
<feature type="region of interest" description="Disordered" evidence="1">
    <location>
        <begin position="398"/>
        <end position="477"/>
    </location>
</feature>
<feature type="chain" id="PRO_5045761369" evidence="2">
    <location>
        <begin position="20"/>
        <end position="728"/>
    </location>
</feature>
<name>A0ABT6DK99_9BACT</name>
<keyword evidence="4" id="KW-1185">Reference proteome</keyword>
<sequence length="728" mass="78592">MMKVTIALLLFIQTSFAQAPKRSPLVVGQIIFNPSNYEPGRFVIAYKDYEDIRIDSDWDGSIDLWRLKKGPLEVEVSYKKGIIQTFYVKKIMGSQVHEALYRNSSNKLKMTYSKIRPLQKWAFDVGVSEESGSESGKETESSGANPQTQPQANMPNMLEKLSALVKSALPEKVKDSALCSTAEPTTRKAQAELAEMQKSLFTDFMSDGGFDPSCDSILSRREKQQITNNLARILFDQDSMEKCFQDPQFKEKLTKSDADLLGFKGVEASYQLQKKSLMKPSEQKKGFIRCQTDEDKKNFKPMEATEDGKFVVHKLKEDSEDAKFSVEMITHELLHLSGIEKEELVDKVQGTCGNFAKENKKQMVIANLANNTSVFSVTLKGNVLDGVQSSAAESSAEIASEANKPQGNARVVAKQPAASGSRTIASESSVNMKEEMALAQVATPEPATLSRMISDPPPRTEEGAVAALSQSASESSGTLRMANNMMGALSTPSIASDSLAKSDRVEPSKSPTARKENSRSELGQELKAREVSNNFATLAKSTVKSTVKSDERVVESITLDGSSGSADTVSRSASAANPASSKSKSGETRTNRSPASELASSDSSRALPSASGRSALGASSNSDSPAGITPKNNLEATVGEGPKRGPASASASGKNSVSSANTAVKEETITFVANGSYSTVKSKLKDSTFSKQLETQKITILDLYGNSYGAPKGEVIFLDQGDRFVRQK</sequence>
<accession>A0ABT6DK99</accession>
<evidence type="ECO:0000313" key="4">
    <source>
        <dbReference type="Proteomes" id="UP001152321"/>
    </source>
</evidence>
<feature type="compositionally biased region" description="Low complexity" evidence="1">
    <location>
        <begin position="647"/>
        <end position="660"/>
    </location>
</feature>
<comment type="caution">
    <text evidence="3">The sequence shown here is derived from an EMBL/GenBank/DDBJ whole genome shotgun (WGS) entry which is preliminary data.</text>
</comment>
<gene>
    <name evidence="3" type="ORF">NWE73_13045</name>
</gene>
<organism evidence="3 4">
    <name type="scientific">Bdellovibrio svalbardensis</name>
    <dbReference type="NCBI Taxonomy" id="2972972"/>
    <lineage>
        <taxon>Bacteria</taxon>
        <taxon>Pseudomonadati</taxon>
        <taxon>Bdellovibrionota</taxon>
        <taxon>Bdellovibrionia</taxon>
        <taxon>Bdellovibrionales</taxon>
        <taxon>Pseudobdellovibrionaceae</taxon>
        <taxon>Bdellovibrio</taxon>
    </lineage>
</organism>
<evidence type="ECO:0000256" key="2">
    <source>
        <dbReference type="SAM" id="SignalP"/>
    </source>
</evidence>
<feature type="signal peptide" evidence="2">
    <location>
        <begin position="1"/>
        <end position="19"/>
    </location>
</feature>
<feature type="region of interest" description="Disordered" evidence="1">
    <location>
        <begin position="559"/>
        <end position="661"/>
    </location>
</feature>
<feature type="compositionally biased region" description="Polar residues" evidence="1">
    <location>
        <begin position="468"/>
        <end position="477"/>
    </location>
</feature>
<keyword evidence="2" id="KW-0732">Signal</keyword>
<proteinExistence type="predicted"/>
<evidence type="ECO:0000256" key="1">
    <source>
        <dbReference type="SAM" id="MobiDB-lite"/>
    </source>
</evidence>
<feature type="region of interest" description="Disordered" evidence="1">
    <location>
        <begin position="129"/>
        <end position="153"/>
    </location>
</feature>
<dbReference type="RefSeq" id="WP_277578779.1">
    <property type="nucleotide sequence ID" value="NZ_JANRMI010000004.1"/>
</dbReference>
<dbReference type="EMBL" id="JANRMI010000004">
    <property type="protein sequence ID" value="MDG0817301.1"/>
    <property type="molecule type" value="Genomic_DNA"/>
</dbReference>
<feature type="compositionally biased region" description="Polar residues" evidence="1">
    <location>
        <begin position="144"/>
        <end position="153"/>
    </location>
</feature>
<feature type="region of interest" description="Disordered" evidence="1">
    <location>
        <begin position="493"/>
        <end position="527"/>
    </location>
</feature>
<feature type="compositionally biased region" description="Low complexity" evidence="1">
    <location>
        <begin position="593"/>
        <end position="622"/>
    </location>
</feature>
<protein>
    <submittedName>
        <fullName evidence="3">Uncharacterized protein</fullName>
    </submittedName>
</protein>